<feature type="transmembrane region" description="Helical" evidence="6">
    <location>
        <begin position="122"/>
        <end position="139"/>
    </location>
</feature>
<keyword evidence="2 6" id="KW-0812">Transmembrane</keyword>
<feature type="domain" description="Rhodopsin" evidence="7">
    <location>
        <begin position="32"/>
        <end position="126"/>
    </location>
</feature>
<keyword evidence="3 6" id="KW-1133">Transmembrane helix</keyword>
<keyword evidence="9" id="KW-1185">Reference proteome</keyword>
<dbReference type="KEGG" id="ela:UCREL1_10515"/>
<dbReference type="PANTHER" id="PTHR33048:SF47">
    <property type="entry name" value="INTEGRAL MEMBRANE PROTEIN-RELATED"/>
    <property type="match status" value="1"/>
</dbReference>
<evidence type="ECO:0000256" key="4">
    <source>
        <dbReference type="ARBA" id="ARBA00023136"/>
    </source>
</evidence>
<feature type="transmembrane region" description="Helical" evidence="6">
    <location>
        <begin position="48"/>
        <end position="72"/>
    </location>
</feature>
<accession>M7S8V3</accession>
<feature type="transmembrane region" description="Helical" evidence="6">
    <location>
        <begin position="92"/>
        <end position="115"/>
    </location>
</feature>
<keyword evidence="4 6" id="KW-0472">Membrane</keyword>
<evidence type="ECO:0000256" key="2">
    <source>
        <dbReference type="ARBA" id="ARBA00022692"/>
    </source>
</evidence>
<dbReference type="PANTHER" id="PTHR33048">
    <property type="entry name" value="PTH11-LIKE INTEGRAL MEMBRANE PROTEIN (AFU_ORTHOLOGUE AFUA_5G11245)"/>
    <property type="match status" value="1"/>
</dbReference>
<gene>
    <name evidence="8" type="ORF">UCREL1_10515</name>
</gene>
<reference evidence="9" key="1">
    <citation type="journal article" date="2013" name="Genome Announc.">
        <title>Draft genome sequence of the grapevine dieback fungus Eutypa lata UCR-EL1.</title>
        <authorList>
            <person name="Blanco-Ulate B."/>
            <person name="Rolshausen P.E."/>
            <person name="Cantu D."/>
        </authorList>
    </citation>
    <scope>NUCLEOTIDE SEQUENCE [LARGE SCALE GENOMIC DNA]</scope>
    <source>
        <strain evidence="9">UCR-EL1</strain>
    </source>
</reference>
<dbReference type="OrthoDB" id="3529975at2759"/>
<evidence type="ECO:0000259" key="7">
    <source>
        <dbReference type="Pfam" id="PF20684"/>
    </source>
</evidence>
<feature type="transmembrane region" description="Helical" evidence="6">
    <location>
        <begin position="151"/>
        <end position="173"/>
    </location>
</feature>
<name>M7S8V3_EUTLA</name>
<organism evidence="8 9">
    <name type="scientific">Eutypa lata (strain UCR-EL1)</name>
    <name type="common">Grapevine dieback disease fungus</name>
    <name type="synonym">Eutypa armeniacae</name>
    <dbReference type="NCBI Taxonomy" id="1287681"/>
    <lineage>
        <taxon>Eukaryota</taxon>
        <taxon>Fungi</taxon>
        <taxon>Dikarya</taxon>
        <taxon>Ascomycota</taxon>
        <taxon>Pezizomycotina</taxon>
        <taxon>Sordariomycetes</taxon>
        <taxon>Xylariomycetidae</taxon>
        <taxon>Xylariales</taxon>
        <taxon>Diatrypaceae</taxon>
        <taxon>Eutypa</taxon>
    </lineage>
</organism>
<sequence>MELVEPRLSADLHNRLVVTCIISGLSILVVALRFYSRTFTPTGRGWDDWFIAAASGLGFVLFILLGYAYSIVPKVNKDVDQMVPEVDQDQLALISAFFSVVFILHCLFVICMLLIKLSVLCFYLRVDIALIILPMPTVWRLEMKRRHKIKVAATLSLGIVVTGAAIMRLKLLLDVDFQGDITRTTGKAILYSVVEPNLAILGRGSENGALDSAVHVEPESQV</sequence>
<evidence type="ECO:0000313" key="8">
    <source>
        <dbReference type="EMBL" id="EMR62559.1"/>
    </source>
</evidence>
<dbReference type="HOGENOM" id="CLU_1245357_0_0_1"/>
<protein>
    <submittedName>
        <fullName evidence="8">Putative integral membrane protein</fullName>
    </submittedName>
</protein>
<comment type="subcellular location">
    <subcellularLocation>
        <location evidence="1">Membrane</location>
        <topology evidence="1">Multi-pass membrane protein</topology>
    </subcellularLocation>
</comment>
<evidence type="ECO:0000256" key="6">
    <source>
        <dbReference type="SAM" id="Phobius"/>
    </source>
</evidence>
<proteinExistence type="inferred from homology"/>
<dbReference type="EMBL" id="KB707419">
    <property type="protein sequence ID" value="EMR62559.1"/>
    <property type="molecule type" value="Genomic_DNA"/>
</dbReference>
<dbReference type="AlphaFoldDB" id="M7S8V3"/>
<comment type="similarity">
    <text evidence="5">Belongs to the SAT4 family.</text>
</comment>
<dbReference type="InterPro" id="IPR049326">
    <property type="entry name" value="Rhodopsin_dom_fungi"/>
</dbReference>
<evidence type="ECO:0000256" key="1">
    <source>
        <dbReference type="ARBA" id="ARBA00004141"/>
    </source>
</evidence>
<dbReference type="Pfam" id="PF20684">
    <property type="entry name" value="Fung_rhodopsin"/>
    <property type="match status" value="2"/>
</dbReference>
<dbReference type="Proteomes" id="UP000012174">
    <property type="component" value="Unassembled WGS sequence"/>
</dbReference>
<dbReference type="GO" id="GO:0016020">
    <property type="term" value="C:membrane"/>
    <property type="evidence" value="ECO:0007669"/>
    <property type="project" value="UniProtKB-SubCell"/>
</dbReference>
<dbReference type="InterPro" id="IPR052337">
    <property type="entry name" value="SAT4-like"/>
</dbReference>
<feature type="domain" description="Rhodopsin" evidence="7">
    <location>
        <begin position="127"/>
        <end position="201"/>
    </location>
</feature>
<feature type="transmembrane region" description="Helical" evidence="6">
    <location>
        <begin position="16"/>
        <end position="36"/>
    </location>
</feature>
<evidence type="ECO:0000313" key="9">
    <source>
        <dbReference type="Proteomes" id="UP000012174"/>
    </source>
</evidence>
<evidence type="ECO:0000256" key="5">
    <source>
        <dbReference type="ARBA" id="ARBA00038359"/>
    </source>
</evidence>
<evidence type="ECO:0000256" key="3">
    <source>
        <dbReference type="ARBA" id="ARBA00022989"/>
    </source>
</evidence>